<evidence type="ECO:0000313" key="3">
    <source>
        <dbReference type="Proteomes" id="UP000245466"/>
    </source>
</evidence>
<dbReference type="Proteomes" id="UP000245466">
    <property type="component" value="Unassembled WGS sequence"/>
</dbReference>
<comment type="caution">
    <text evidence="2">The sequence shown here is derived from an EMBL/GenBank/DDBJ whole genome shotgun (WGS) entry which is preliminary data.</text>
</comment>
<evidence type="ECO:0000313" key="2">
    <source>
        <dbReference type="EMBL" id="PVY44101.1"/>
    </source>
</evidence>
<dbReference type="AlphaFoldDB" id="A0A2U1B665"/>
<gene>
    <name evidence="2" type="ORF">C8E01_101465</name>
</gene>
<feature type="compositionally biased region" description="Low complexity" evidence="1">
    <location>
        <begin position="25"/>
        <end position="35"/>
    </location>
</feature>
<dbReference type="EMBL" id="QEKI01000001">
    <property type="protein sequence ID" value="PVY44101.1"/>
    <property type="molecule type" value="Genomic_DNA"/>
</dbReference>
<reference evidence="2 3" key="1">
    <citation type="submission" date="2018-04" db="EMBL/GenBank/DDBJ databases">
        <title>Genomic Encyclopedia of Type Strains, Phase IV (KMG-IV): sequencing the most valuable type-strain genomes for metagenomic binning, comparative biology and taxonomic classification.</title>
        <authorList>
            <person name="Goeker M."/>
        </authorList>
    </citation>
    <scope>NUCLEOTIDE SEQUENCE [LARGE SCALE GENOMIC DNA]</scope>
    <source>
        <strain evidence="2 3">DSM 100231</strain>
    </source>
</reference>
<proteinExistence type="predicted"/>
<feature type="region of interest" description="Disordered" evidence="1">
    <location>
        <begin position="1"/>
        <end position="106"/>
    </location>
</feature>
<name>A0A2U1B665_9BACT</name>
<feature type="compositionally biased region" description="Basic and acidic residues" evidence="1">
    <location>
        <begin position="95"/>
        <end position="106"/>
    </location>
</feature>
<feature type="compositionally biased region" description="Basic and acidic residues" evidence="1">
    <location>
        <begin position="1"/>
        <end position="24"/>
    </location>
</feature>
<accession>A0A2U1B665</accession>
<organism evidence="2 3">
    <name type="scientific">Pontibacter virosus</name>
    <dbReference type="NCBI Taxonomy" id="1765052"/>
    <lineage>
        <taxon>Bacteria</taxon>
        <taxon>Pseudomonadati</taxon>
        <taxon>Bacteroidota</taxon>
        <taxon>Cytophagia</taxon>
        <taxon>Cytophagales</taxon>
        <taxon>Hymenobacteraceae</taxon>
        <taxon>Pontibacter</taxon>
    </lineage>
</organism>
<evidence type="ECO:0000256" key="1">
    <source>
        <dbReference type="SAM" id="MobiDB-lite"/>
    </source>
</evidence>
<sequence>MNDHERRHYEEMRTREERERHEYRQQQSERQQQESINRHQHGFSDDHHTPHRRDEHRDWRDSNDHYSAENQHARDRWQQHEQLPPLREQRRRQQSRRDEDWDERGW</sequence>
<keyword evidence="3" id="KW-1185">Reference proteome</keyword>
<feature type="compositionally biased region" description="Basic and acidic residues" evidence="1">
    <location>
        <begin position="42"/>
        <end position="79"/>
    </location>
</feature>
<protein>
    <submittedName>
        <fullName evidence="2">Uncharacterized protein</fullName>
    </submittedName>
</protein>